<sequence>MEKQRNIWVTRIQDAVGNSEGWDSLACLHLYADTRIDDRSRQTLKTRAPEWVTLPSANYEPQQTW</sequence>
<dbReference type="AlphaFoldDB" id="A0A5B7FNU0"/>
<dbReference type="EMBL" id="VSRR010007012">
    <property type="protein sequence ID" value="MPC46034.1"/>
    <property type="molecule type" value="Genomic_DNA"/>
</dbReference>
<name>A0A5B7FNU0_PORTR</name>
<protein>
    <submittedName>
        <fullName evidence="1">Uncharacterized protein</fullName>
    </submittedName>
</protein>
<accession>A0A5B7FNU0</accession>
<organism evidence="1 2">
    <name type="scientific">Portunus trituberculatus</name>
    <name type="common">Swimming crab</name>
    <name type="synonym">Neptunus trituberculatus</name>
    <dbReference type="NCBI Taxonomy" id="210409"/>
    <lineage>
        <taxon>Eukaryota</taxon>
        <taxon>Metazoa</taxon>
        <taxon>Ecdysozoa</taxon>
        <taxon>Arthropoda</taxon>
        <taxon>Crustacea</taxon>
        <taxon>Multicrustacea</taxon>
        <taxon>Malacostraca</taxon>
        <taxon>Eumalacostraca</taxon>
        <taxon>Eucarida</taxon>
        <taxon>Decapoda</taxon>
        <taxon>Pleocyemata</taxon>
        <taxon>Brachyura</taxon>
        <taxon>Eubrachyura</taxon>
        <taxon>Portunoidea</taxon>
        <taxon>Portunidae</taxon>
        <taxon>Portuninae</taxon>
        <taxon>Portunus</taxon>
    </lineage>
</organism>
<keyword evidence="2" id="KW-1185">Reference proteome</keyword>
<gene>
    <name evidence="1" type="ORF">E2C01_039743</name>
</gene>
<evidence type="ECO:0000313" key="2">
    <source>
        <dbReference type="Proteomes" id="UP000324222"/>
    </source>
</evidence>
<comment type="caution">
    <text evidence="1">The sequence shown here is derived from an EMBL/GenBank/DDBJ whole genome shotgun (WGS) entry which is preliminary data.</text>
</comment>
<reference evidence="1 2" key="1">
    <citation type="submission" date="2019-05" db="EMBL/GenBank/DDBJ databases">
        <title>Another draft genome of Portunus trituberculatus and its Hox gene families provides insights of decapod evolution.</title>
        <authorList>
            <person name="Jeong J.-H."/>
            <person name="Song I."/>
            <person name="Kim S."/>
            <person name="Choi T."/>
            <person name="Kim D."/>
            <person name="Ryu S."/>
            <person name="Kim W."/>
        </authorList>
    </citation>
    <scope>NUCLEOTIDE SEQUENCE [LARGE SCALE GENOMIC DNA]</scope>
    <source>
        <tissue evidence="1">Muscle</tissue>
    </source>
</reference>
<evidence type="ECO:0000313" key="1">
    <source>
        <dbReference type="EMBL" id="MPC46034.1"/>
    </source>
</evidence>
<proteinExistence type="predicted"/>
<dbReference type="Proteomes" id="UP000324222">
    <property type="component" value="Unassembled WGS sequence"/>
</dbReference>